<feature type="compositionally biased region" description="Polar residues" evidence="1">
    <location>
        <begin position="648"/>
        <end position="668"/>
    </location>
</feature>
<dbReference type="InterPro" id="IPR057670">
    <property type="entry name" value="SH3_retrovirus"/>
</dbReference>
<feature type="region of interest" description="Disordered" evidence="1">
    <location>
        <begin position="585"/>
        <end position="616"/>
    </location>
</feature>
<feature type="compositionally biased region" description="Basic residues" evidence="1">
    <location>
        <begin position="592"/>
        <end position="601"/>
    </location>
</feature>
<dbReference type="InterPro" id="IPR013103">
    <property type="entry name" value="RVT_2"/>
</dbReference>
<evidence type="ECO:0000313" key="5">
    <source>
        <dbReference type="EMBL" id="GEU55411.1"/>
    </source>
</evidence>
<comment type="caution">
    <text evidence="5">The sequence shown here is derived from an EMBL/GenBank/DDBJ whole genome shotgun (WGS) entry which is preliminary data.</text>
</comment>
<gene>
    <name evidence="5" type="ORF">Tci_027389</name>
</gene>
<feature type="domain" description="Retroviral polymerase SH3-like" evidence="4">
    <location>
        <begin position="227"/>
        <end position="271"/>
    </location>
</feature>
<dbReference type="Pfam" id="PF25597">
    <property type="entry name" value="SH3_retrovirus"/>
    <property type="match status" value="1"/>
</dbReference>
<dbReference type="EMBL" id="BKCJ010003491">
    <property type="protein sequence ID" value="GEU55411.1"/>
    <property type="molecule type" value="Genomic_DNA"/>
</dbReference>
<dbReference type="AlphaFoldDB" id="A0A6L2L0J8"/>
<dbReference type="InterPro" id="IPR054722">
    <property type="entry name" value="PolX-like_BBD"/>
</dbReference>
<accession>A0A6L2L0J8</accession>
<name>A0A6L2L0J8_TANCI</name>
<proteinExistence type="predicted"/>
<dbReference type="Pfam" id="PF22936">
    <property type="entry name" value="Pol_BBD"/>
    <property type="match status" value="1"/>
</dbReference>
<evidence type="ECO:0000256" key="1">
    <source>
        <dbReference type="SAM" id="MobiDB-lite"/>
    </source>
</evidence>
<organism evidence="5">
    <name type="scientific">Tanacetum cinerariifolium</name>
    <name type="common">Dalmatian daisy</name>
    <name type="synonym">Chrysanthemum cinerariifolium</name>
    <dbReference type="NCBI Taxonomy" id="118510"/>
    <lineage>
        <taxon>Eukaryota</taxon>
        <taxon>Viridiplantae</taxon>
        <taxon>Streptophyta</taxon>
        <taxon>Embryophyta</taxon>
        <taxon>Tracheophyta</taxon>
        <taxon>Spermatophyta</taxon>
        <taxon>Magnoliopsida</taxon>
        <taxon>eudicotyledons</taxon>
        <taxon>Gunneridae</taxon>
        <taxon>Pentapetalae</taxon>
        <taxon>asterids</taxon>
        <taxon>campanulids</taxon>
        <taxon>Asterales</taxon>
        <taxon>Asteraceae</taxon>
        <taxon>Asteroideae</taxon>
        <taxon>Anthemideae</taxon>
        <taxon>Anthemidinae</taxon>
        <taxon>Tanacetum</taxon>
    </lineage>
</organism>
<feature type="domain" description="Reverse transcriptase Ty1/copia-type" evidence="2">
    <location>
        <begin position="414"/>
        <end position="460"/>
    </location>
</feature>
<feature type="region of interest" description="Disordered" evidence="1">
    <location>
        <begin position="344"/>
        <end position="389"/>
    </location>
</feature>
<feature type="domain" description="Retrovirus-related Pol polyprotein from transposon TNT 1-94-like beta-barrel" evidence="3">
    <location>
        <begin position="96"/>
        <end position="153"/>
    </location>
</feature>
<reference evidence="5" key="1">
    <citation type="journal article" date="2019" name="Sci. Rep.">
        <title>Draft genome of Tanacetum cinerariifolium, the natural source of mosquito coil.</title>
        <authorList>
            <person name="Yamashiro T."/>
            <person name="Shiraishi A."/>
            <person name="Satake H."/>
            <person name="Nakayama K."/>
        </authorList>
    </citation>
    <scope>NUCLEOTIDE SEQUENCE</scope>
</reference>
<evidence type="ECO:0000259" key="4">
    <source>
        <dbReference type="Pfam" id="PF25597"/>
    </source>
</evidence>
<feature type="compositionally biased region" description="Basic and acidic residues" evidence="1">
    <location>
        <begin position="355"/>
        <end position="364"/>
    </location>
</feature>
<dbReference type="Pfam" id="PF07727">
    <property type="entry name" value="RVT_2"/>
    <property type="match status" value="1"/>
</dbReference>
<evidence type="ECO:0000259" key="3">
    <source>
        <dbReference type="Pfam" id="PF22936"/>
    </source>
</evidence>
<feature type="region of interest" description="Disordered" evidence="1">
    <location>
        <begin position="636"/>
        <end position="674"/>
    </location>
</feature>
<sequence length="910" mass="101664">MDKYKIRLGYNTVPPPYTGNFMPLKLDLVYPSLDDFVDMNKSVSESVVEKLTVESNEPKTANKENRAPIIEDWVCKSKEDDEPKVNPQQDLKDKRVIDSGCSRHMIGNRSYLIDYKEIDREVVAFRGNSKGGKITGKCKIRTDFKLTDESHVLLKVPRKDNMYNVDLKNVIPQGGNPQQDLKDNGVIDSGCSRDMTGNRSYLIDYEAINGGFFAFGGNSKGGKVTGKGKFDRKADVGFFVGYSTNSKAFRVFNSRTKIMEENLHVKFSENTPNITGSKPNWLFDIDVLTKSMNYKPVVTGNQSNGSACTKRDDIISKTRVETVPDKDYILLPLWTEDLLFSSSLKDSSSAGYKPSGEEEKKDTEDPGNEDSEAPITEEPRVNQEKDNANSTNRVNAFSLTINATSNEVNAVDGCDECFFYGKIEEEVYVCQPLGFDDHDFPDKVYKVEKALSGLHQAPRACDYAGASLDRKSTTRGCQFLKCRLISWQCKKQTVVANSTTEANPLKVQDLSKLLTSEASIRRDLRFGDEGGIDCLTNETIFEQLSLMGAKTTAWNEFSSTIASAVICLAIDQKFNFSKYIFDSMTSSSQPSRKQKPRKTRRHDTELPQTSMPIDTVVDEAVNEEMYDSLKRATTAATRLDAEQDRGNISKTQSKATPNKPSSLGTSSDGGPRRQDTIRDTIAQTRSENVSNFSNDPPLSRFNILRSGEDRLKLKELMELCTKLFDRILNLETTKTAPAKEIANLKKRVKRLERKRKSRSYGLKILYKVELSARVESSADEESLGEEDASKQRRIFDIDANQGIYLVNGEEVDVDKEVAGKDVSVVEEVNAASIVTSIIGITLIISMDEITLAKALIEIKTSRPKAKGIVMQEISETPTPTPIVSFEQPSKVQDKGKEIMVEPEMPLKKKA</sequence>
<protein>
    <submittedName>
        <fullName evidence="5">Ribonuclease H-like domain-containing protein</fullName>
    </submittedName>
</protein>
<feature type="compositionally biased region" description="Basic and acidic residues" evidence="1">
    <location>
        <begin position="377"/>
        <end position="387"/>
    </location>
</feature>
<evidence type="ECO:0000259" key="2">
    <source>
        <dbReference type="Pfam" id="PF07727"/>
    </source>
</evidence>